<dbReference type="InterPro" id="IPR023353">
    <property type="entry name" value="LemA-like_dom_sf"/>
</dbReference>
<evidence type="ECO:0000256" key="1">
    <source>
        <dbReference type="ARBA" id="ARBA00004167"/>
    </source>
</evidence>
<accession>A0A1S1HPB3</accession>
<dbReference type="Gene3D" id="1.20.1440.20">
    <property type="entry name" value="LemA-like domain"/>
    <property type="match status" value="1"/>
</dbReference>
<evidence type="ECO:0000313" key="6">
    <source>
        <dbReference type="EMBL" id="OHT24144.1"/>
    </source>
</evidence>
<dbReference type="PANTHER" id="PTHR34478:SF2">
    <property type="entry name" value="MEMBRANE PROTEIN"/>
    <property type="match status" value="1"/>
</dbReference>
<comment type="caution">
    <text evidence="6">The sequence shown here is derived from an EMBL/GenBank/DDBJ whole genome shotgun (WGS) entry which is preliminary data.</text>
</comment>
<keyword evidence="3" id="KW-0812">Transmembrane</keyword>
<dbReference type="GO" id="GO:0016020">
    <property type="term" value="C:membrane"/>
    <property type="evidence" value="ECO:0007669"/>
    <property type="project" value="UniProtKB-SubCell"/>
</dbReference>
<evidence type="ECO:0000256" key="2">
    <source>
        <dbReference type="ARBA" id="ARBA00008854"/>
    </source>
</evidence>
<evidence type="ECO:0008006" key="8">
    <source>
        <dbReference type="Google" id="ProtNLM"/>
    </source>
</evidence>
<dbReference type="Proteomes" id="UP000179588">
    <property type="component" value="Unassembled WGS sequence"/>
</dbReference>
<dbReference type="PANTHER" id="PTHR34478">
    <property type="entry name" value="PROTEIN LEMA"/>
    <property type="match status" value="1"/>
</dbReference>
<evidence type="ECO:0000256" key="3">
    <source>
        <dbReference type="ARBA" id="ARBA00022692"/>
    </source>
</evidence>
<dbReference type="SUPFAM" id="SSF140478">
    <property type="entry name" value="LemA-like"/>
    <property type="match status" value="1"/>
</dbReference>
<dbReference type="EMBL" id="LVIE01000167">
    <property type="protein sequence ID" value="OHT24144.1"/>
    <property type="molecule type" value="Genomic_DNA"/>
</dbReference>
<dbReference type="OrthoDB" id="9804152at2"/>
<dbReference type="Pfam" id="PF04011">
    <property type="entry name" value="LemA"/>
    <property type="match status" value="1"/>
</dbReference>
<dbReference type="RefSeq" id="WP_070927913.1">
    <property type="nucleotide sequence ID" value="NZ_CANMXG010000001.1"/>
</dbReference>
<organism evidence="6 7">
    <name type="scientific">Providencia stuartii</name>
    <dbReference type="NCBI Taxonomy" id="588"/>
    <lineage>
        <taxon>Bacteria</taxon>
        <taxon>Pseudomonadati</taxon>
        <taxon>Pseudomonadota</taxon>
        <taxon>Gammaproteobacteria</taxon>
        <taxon>Enterobacterales</taxon>
        <taxon>Morganellaceae</taxon>
        <taxon>Providencia</taxon>
    </lineage>
</organism>
<evidence type="ECO:0000313" key="7">
    <source>
        <dbReference type="Proteomes" id="UP000179588"/>
    </source>
</evidence>
<protein>
    <recommendedName>
        <fullName evidence="8">LemA family protein</fullName>
    </recommendedName>
</protein>
<reference evidence="6 7" key="1">
    <citation type="submission" date="2016-03" db="EMBL/GenBank/DDBJ databases">
        <title>Genome sequence of Providencia stuartii strain, isolated from the salivary glands of larval Lucilia sericata.</title>
        <authorList>
            <person name="Yuan Y."/>
            <person name="Zhang Y."/>
            <person name="Fu S."/>
            <person name="Crippen T.L."/>
            <person name="Visi D."/>
            <person name="Benbow M.E."/>
            <person name="Allen M."/>
            <person name="Tomberlin J.K."/>
            <person name="Sze S.-H."/>
            <person name="Tarone A.M."/>
        </authorList>
    </citation>
    <scope>NUCLEOTIDE SEQUENCE [LARGE SCALE GENOMIC DNA]</scope>
    <source>
        <strain evidence="6 7">Crippen</strain>
    </source>
</reference>
<sequence>MSDLLVLMLIIALITIFSVRMHNNIIKKYNRMRQAWADVIVQVRQKELVIPKIEKIVNEHKEFESTVLTEITKMRALASDLDKSPETVSPQTLKNYKDNFDTLFKSIKLTVENYPDLKSINLYRDLANQISEQEDNISAAIRIYNSNVAEFNTSIEEFPNNYINKTFTKKNPGQPFEHEQSSIDIGFTPTF</sequence>
<comment type="similarity">
    <text evidence="2">Belongs to the LemA family.</text>
</comment>
<keyword evidence="5" id="KW-0472">Membrane</keyword>
<gene>
    <name evidence="6" type="ORF">A3Q29_19390</name>
</gene>
<evidence type="ECO:0000256" key="5">
    <source>
        <dbReference type="ARBA" id="ARBA00023136"/>
    </source>
</evidence>
<keyword evidence="7" id="KW-1185">Reference proteome</keyword>
<name>A0A1S1HPB3_PROST</name>
<evidence type="ECO:0000256" key="4">
    <source>
        <dbReference type="ARBA" id="ARBA00022989"/>
    </source>
</evidence>
<dbReference type="InterPro" id="IPR007156">
    <property type="entry name" value="MamQ_LemA"/>
</dbReference>
<dbReference type="AlphaFoldDB" id="A0A1S1HPB3"/>
<keyword evidence="4" id="KW-1133">Transmembrane helix</keyword>
<comment type="subcellular location">
    <subcellularLocation>
        <location evidence="1">Membrane</location>
        <topology evidence="1">Single-pass membrane protein</topology>
    </subcellularLocation>
</comment>
<proteinExistence type="inferred from homology"/>